<keyword evidence="4" id="KW-1185">Reference proteome</keyword>
<dbReference type="GO" id="GO:0045944">
    <property type="term" value="P:positive regulation of transcription by RNA polymerase II"/>
    <property type="evidence" value="ECO:0007669"/>
    <property type="project" value="TreeGrafter"/>
</dbReference>
<dbReference type="AlphaFoldDB" id="A0AAV1Z4U9"/>
<dbReference type="InterPro" id="IPR026111">
    <property type="entry name" value="Abra"/>
</dbReference>
<name>A0AAV1Z4U9_9ARAC</name>
<feature type="region of interest" description="Disordered" evidence="1">
    <location>
        <begin position="57"/>
        <end position="79"/>
    </location>
</feature>
<protein>
    <recommendedName>
        <fullName evidence="2">Costars domain-containing protein</fullName>
    </recommendedName>
</protein>
<evidence type="ECO:0000313" key="3">
    <source>
        <dbReference type="EMBL" id="CAL1266030.1"/>
    </source>
</evidence>
<dbReference type="GO" id="GO:0030017">
    <property type="term" value="C:sarcomere"/>
    <property type="evidence" value="ECO:0007669"/>
    <property type="project" value="TreeGrafter"/>
</dbReference>
<sequence length="192" mass="21861">MVKHTLNNKMDKAPIKIYGNDALSSRVAAFQKKAEAHTTKQKTNPFCHGNVSEMTHQKWDKNDPRYGKPPEGSKTEKRGMAAGAQISNEVLFLCEMIAQYGVPNEDSTASISFGELFQIYTTISNKVVGILLRARKHGLVYFEGEMLYQRRDDNVIITLLKPIDELFPNRVPLKRKHDDEQEQMSTLSPEDY</sequence>
<dbReference type="GO" id="GO:0003779">
    <property type="term" value="F:actin binding"/>
    <property type="evidence" value="ECO:0007669"/>
    <property type="project" value="InterPro"/>
</dbReference>
<dbReference type="Proteomes" id="UP001497382">
    <property type="component" value="Unassembled WGS sequence"/>
</dbReference>
<dbReference type="Gene3D" id="1.10.10.1540">
    <property type="entry name" value="Costar domain"/>
    <property type="match status" value="1"/>
</dbReference>
<evidence type="ECO:0000313" key="4">
    <source>
        <dbReference type="Proteomes" id="UP001497382"/>
    </source>
</evidence>
<organism evidence="3 4">
    <name type="scientific">Larinioides sclopetarius</name>
    <dbReference type="NCBI Taxonomy" id="280406"/>
    <lineage>
        <taxon>Eukaryota</taxon>
        <taxon>Metazoa</taxon>
        <taxon>Ecdysozoa</taxon>
        <taxon>Arthropoda</taxon>
        <taxon>Chelicerata</taxon>
        <taxon>Arachnida</taxon>
        <taxon>Araneae</taxon>
        <taxon>Araneomorphae</taxon>
        <taxon>Entelegynae</taxon>
        <taxon>Araneoidea</taxon>
        <taxon>Araneidae</taxon>
        <taxon>Larinioides</taxon>
    </lineage>
</organism>
<dbReference type="InterPro" id="IPR038095">
    <property type="entry name" value="Costars_sf"/>
</dbReference>
<feature type="domain" description="Costars" evidence="2">
    <location>
        <begin position="84"/>
        <end position="160"/>
    </location>
</feature>
<dbReference type="PANTHER" id="PTHR22739">
    <property type="entry name" value="STRIATED MUSCLE ACTIVATOR OF RHO-DEPENDENT SIGNALING-RELATED"/>
    <property type="match status" value="1"/>
</dbReference>
<dbReference type="Pfam" id="PF14705">
    <property type="entry name" value="Costars"/>
    <property type="match status" value="1"/>
</dbReference>
<accession>A0AAV1Z4U9</accession>
<dbReference type="GO" id="GO:0035025">
    <property type="term" value="P:positive regulation of Rho protein signal transduction"/>
    <property type="evidence" value="ECO:0007669"/>
    <property type="project" value="InterPro"/>
</dbReference>
<reference evidence="3 4" key="1">
    <citation type="submission" date="2024-04" db="EMBL/GenBank/DDBJ databases">
        <authorList>
            <person name="Rising A."/>
            <person name="Reimegard J."/>
            <person name="Sonavane S."/>
            <person name="Akerstrom W."/>
            <person name="Nylinder S."/>
            <person name="Hedman E."/>
            <person name="Kallberg Y."/>
        </authorList>
    </citation>
    <scope>NUCLEOTIDE SEQUENCE [LARGE SCALE GENOMIC DNA]</scope>
</reference>
<dbReference type="SMART" id="SM01283">
    <property type="entry name" value="Costars"/>
    <property type="match status" value="1"/>
</dbReference>
<proteinExistence type="predicted"/>
<dbReference type="PANTHER" id="PTHR22739:SF7">
    <property type="entry name" value="EG:152A3.3 PROTEIN-RELATED"/>
    <property type="match status" value="1"/>
</dbReference>
<comment type="caution">
    <text evidence="3">The sequence shown here is derived from an EMBL/GenBank/DDBJ whole genome shotgun (WGS) entry which is preliminary data.</text>
</comment>
<evidence type="ECO:0000256" key="1">
    <source>
        <dbReference type="SAM" id="MobiDB-lite"/>
    </source>
</evidence>
<gene>
    <name evidence="3" type="ORF">LARSCL_LOCUS2879</name>
</gene>
<dbReference type="InterPro" id="IPR027817">
    <property type="entry name" value="Costars_dom"/>
</dbReference>
<evidence type="ECO:0000259" key="2">
    <source>
        <dbReference type="SMART" id="SM01283"/>
    </source>
</evidence>
<dbReference type="EMBL" id="CAXIEN010000020">
    <property type="protein sequence ID" value="CAL1266030.1"/>
    <property type="molecule type" value="Genomic_DNA"/>
</dbReference>